<accession>A0A1E5G1Y1</accession>
<dbReference type="EMBL" id="MIJE01000022">
    <property type="protein sequence ID" value="OEF96989.1"/>
    <property type="molecule type" value="Genomic_DNA"/>
</dbReference>
<dbReference type="Pfam" id="PF04055">
    <property type="entry name" value="Radical_SAM"/>
    <property type="match status" value="1"/>
</dbReference>
<dbReference type="Gene3D" id="3.80.30.30">
    <property type="match status" value="1"/>
</dbReference>
<dbReference type="STRING" id="766136.BHF68_05130"/>
<keyword evidence="6" id="KW-1185">Reference proteome</keyword>
<dbReference type="InterPro" id="IPR006638">
    <property type="entry name" value="Elp3/MiaA/NifB-like_rSAM"/>
</dbReference>
<dbReference type="RefSeq" id="WP_069643034.1">
    <property type="nucleotide sequence ID" value="NZ_MIJE01000022.1"/>
</dbReference>
<dbReference type="SUPFAM" id="SSF102114">
    <property type="entry name" value="Radical SAM enzymes"/>
    <property type="match status" value="1"/>
</dbReference>
<reference evidence="5 6" key="1">
    <citation type="submission" date="2016-09" db="EMBL/GenBank/DDBJ databases">
        <title>Draft genome sequence for the type strain of Desulfuribacillus alkaliarsenatis AHT28, an obligately anaerobic, sulfidogenic bacterium isolated from Russian soda lake sediments.</title>
        <authorList>
            <person name="Abin C.A."/>
            <person name="Hollibaugh J.T."/>
        </authorList>
    </citation>
    <scope>NUCLEOTIDE SEQUENCE [LARGE SCALE GENOMIC DNA]</scope>
    <source>
        <strain evidence="5 6">AHT28</strain>
    </source>
</reference>
<dbReference type="GO" id="GO:0046872">
    <property type="term" value="F:metal ion binding"/>
    <property type="evidence" value="ECO:0007669"/>
    <property type="project" value="UniProtKB-KW"/>
</dbReference>
<dbReference type="InterPro" id="IPR007197">
    <property type="entry name" value="rSAM"/>
</dbReference>
<evidence type="ECO:0000256" key="3">
    <source>
        <dbReference type="ARBA" id="ARBA00023014"/>
    </source>
</evidence>
<dbReference type="GO" id="GO:0003824">
    <property type="term" value="F:catalytic activity"/>
    <property type="evidence" value="ECO:0007669"/>
    <property type="project" value="InterPro"/>
</dbReference>
<dbReference type="GO" id="GO:0051536">
    <property type="term" value="F:iron-sulfur cluster binding"/>
    <property type="evidence" value="ECO:0007669"/>
    <property type="project" value="UniProtKB-KW"/>
</dbReference>
<evidence type="ECO:0000313" key="5">
    <source>
        <dbReference type="EMBL" id="OEF96989.1"/>
    </source>
</evidence>
<evidence type="ECO:0000313" key="6">
    <source>
        <dbReference type="Proteomes" id="UP000094296"/>
    </source>
</evidence>
<organism evidence="5 6">
    <name type="scientific">Desulfuribacillus alkaliarsenatis</name>
    <dbReference type="NCBI Taxonomy" id="766136"/>
    <lineage>
        <taxon>Bacteria</taxon>
        <taxon>Bacillati</taxon>
        <taxon>Bacillota</taxon>
        <taxon>Desulfuribacillia</taxon>
        <taxon>Desulfuribacillales</taxon>
        <taxon>Desulfuribacillaceae</taxon>
        <taxon>Desulfuribacillus</taxon>
    </lineage>
</organism>
<evidence type="ECO:0000259" key="4">
    <source>
        <dbReference type="PROSITE" id="PS51918"/>
    </source>
</evidence>
<keyword evidence="1" id="KW-0479">Metal-binding</keyword>
<dbReference type="SFLD" id="SFLDG01084">
    <property type="entry name" value="Uncharacterised_Radical_SAM_Su"/>
    <property type="match status" value="1"/>
</dbReference>
<comment type="caution">
    <text evidence="5">The sequence shown here is derived from an EMBL/GenBank/DDBJ whole genome shotgun (WGS) entry which is preliminary data.</text>
</comment>
<feature type="domain" description="Radical SAM core" evidence="4">
    <location>
        <begin position="17"/>
        <end position="254"/>
    </location>
</feature>
<dbReference type="InterPro" id="IPR058240">
    <property type="entry name" value="rSAM_sf"/>
</dbReference>
<evidence type="ECO:0000256" key="1">
    <source>
        <dbReference type="ARBA" id="ARBA00022723"/>
    </source>
</evidence>
<protein>
    <submittedName>
        <fullName evidence="5">Radical SAM protein</fullName>
    </submittedName>
</protein>
<dbReference type="AlphaFoldDB" id="A0A1E5G1Y1"/>
<name>A0A1E5G1Y1_9FIRM</name>
<evidence type="ECO:0000256" key="2">
    <source>
        <dbReference type="ARBA" id="ARBA00023004"/>
    </source>
</evidence>
<keyword evidence="2" id="KW-0408">Iron</keyword>
<dbReference type="PROSITE" id="PS51918">
    <property type="entry name" value="RADICAL_SAM"/>
    <property type="match status" value="1"/>
</dbReference>
<gene>
    <name evidence="5" type="ORF">BHF68_05130</name>
</gene>
<proteinExistence type="predicted"/>
<dbReference type="SFLD" id="SFLDS00029">
    <property type="entry name" value="Radical_SAM"/>
    <property type="match status" value="1"/>
</dbReference>
<dbReference type="PANTHER" id="PTHR43432">
    <property type="entry name" value="SLR0285 PROTEIN"/>
    <property type="match status" value="1"/>
</dbReference>
<dbReference type="SMART" id="SM00729">
    <property type="entry name" value="Elp3"/>
    <property type="match status" value="1"/>
</dbReference>
<dbReference type="PANTHER" id="PTHR43432:SF5">
    <property type="entry name" value="ELP3_MIAA_NIFB-LIKE RADICAL SAM CORE DOMAIN-CONTAINING PROTEIN"/>
    <property type="match status" value="1"/>
</dbReference>
<sequence>MEYIPAKTIVTNAKDSQWFGIDYNMNIYKGCCHGCIYCDSRSACYRIENFDQVRAKENALRIIRDDLNRKVKQGVVGTGAMSDPYNPFEKELKLTRNALELINAYEFGAAIATKSNLVTRDIDILKDIKKHSPVLVKLSITAYEDKLSKIVEPNVSPSSERFDTIEKLTNAGIFAGVLMMPILPFIEDNEDNILQIIHRAKESGAKFIYPAFGVTMRQRQREYFYEKLEQHFPELKKKYQSRYGDTRYSCTSPKAKKLWGIFNEECDRIGLYYKMKDIIWAYKLGYKKRQMSLF</sequence>
<dbReference type="InterPro" id="IPR040086">
    <property type="entry name" value="MJ0683-like"/>
</dbReference>
<dbReference type="OrthoDB" id="9785699at2"/>
<dbReference type="Proteomes" id="UP000094296">
    <property type="component" value="Unassembled WGS sequence"/>
</dbReference>
<keyword evidence="3" id="KW-0411">Iron-sulfur</keyword>
<dbReference type="CDD" id="cd01335">
    <property type="entry name" value="Radical_SAM"/>
    <property type="match status" value="1"/>
</dbReference>